<protein>
    <submittedName>
        <fullName evidence="1">Uncharacterized protein</fullName>
    </submittedName>
</protein>
<sequence length="22" mass="2387">EPNHPRYPCCAARLPAVGAHQV</sequence>
<dbReference type="AlphaFoldDB" id="A0A6J4KZ58"/>
<feature type="non-terminal residue" evidence="1">
    <location>
        <position position="1"/>
    </location>
</feature>
<feature type="non-terminal residue" evidence="1">
    <location>
        <position position="22"/>
    </location>
</feature>
<evidence type="ECO:0000313" key="1">
    <source>
        <dbReference type="EMBL" id="CAA9317282.1"/>
    </source>
</evidence>
<proteinExistence type="predicted"/>
<accession>A0A6J4KZ58</accession>
<organism evidence="1">
    <name type="scientific">uncultured Cytophagales bacterium</name>
    <dbReference type="NCBI Taxonomy" id="158755"/>
    <lineage>
        <taxon>Bacteria</taxon>
        <taxon>Pseudomonadati</taxon>
        <taxon>Bacteroidota</taxon>
        <taxon>Sphingobacteriia</taxon>
        <taxon>Sphingobacteriales</taxon>
        <taxon>environmental samples</taxon>
    </lineage>
</organism>
<dbReference type="EMBL" id="CADCTQ010000554">
    <property type="protein sequence ID" value="CAA9317282.1"/>
    <property type="molecule type" value="Genomic_DNA"/>
</dbReference>
<gene>
    <name evidence="1" type="ORF">AVDCRST_MAG56-6705</name>
</gene>
<name>A0A6J4KZ58_9SPHI</name>
<reference evidence="1" key="1">
    <citation type="submission" date="2020-02" db="EMBL/GenBank/DDBJ databases">
        <authorList>
            <person name="Meier V. D."/>
        </authorList>
    </citation>
    <scope>NUCLEOTIDE SEQUENCE</scope>
    <source>
        <strain evidence="1">AVDCRST_MAG56</strain>
    </source>
</reference>